<dbReference type="Proteomes" id="UP000054053">
    <property type="component" value="Unassembled WGS sequence"/>
</dbReference>
<dbReference type="HOGENOM" id="CLU_012966_3_1_1"/>
<proteinExistence type="predicted"/>
<dbReference type="RefSeq" id="XP_042997281.1">
    <property type="nucleotide sequence ID" value="XM_043141347.1"/>
</dbReference>
<dbReference type="GeneID" id="66064627"/>
<sequence>MPNATPTKQDRVPKLVAAHGSARRVRRLDGLGQETNTLFQPWNAQDSDGSQARSQALMKESPAKFGLLTEFEKPTLGPARSRAYRINRLLWGSGPQHSADDVEVHVSVKPEARASHVSDIQADSARFPKRKQTPSLAHDSSVKHDTTPDRSITNESSRGLSGSSHLGESDDEDVGSSSLESDRIFSSATVCAGQRSHHTQRRIEIPSRLSEEQTSMIRSPDFLDTAEMACTVPLQTSSEQTSSENVSRPVEQLHSVTEEMIRQLQDLRLEPEQTPTEFKSKARTVPSGKVPLPDTSVRTLSPPRRYPLQETRAQPNQGSCANHSSPGTQDKSNLTQVSLVPTASLTSKRASRAVSSKKAFNAEKHALAREFLSELDKTITDGRIAQLSESTGGIKLVWSKSLNTTAGRATWRREALGQTGPCGRPVAGEYQHYVSIELAEKVIDAQDKLLNVLAHEFCHLATFMLDGVTSHPHGKEFKAWASKCSEAFASRGIHVTTKHSYAIDFKYVWECVSCGSEYKRHSKSIDTRRHRCGSCKGDLKQTKPAARQGATDGGGSLKKSHYQTFVSEQVKLVKLENPGLPQRDVLRIIAEKWAASKSSSPSENRAASMERRPGNAALATKGQQLTMNYEAITPGRV</sequence>
<protein>
    <recommendedName>
        <fullName evidence="2">SprT-like domain-containing protein</fullName>
    </recommendedName>
</protein>
<feature type="region of interest" description="Disordered" evidence="1">
    <location>
        <begin position="536"/>
        <end position="558"/>
    </location>
</feature>
<dbReference type="CDD" id="cd00084">
    <property type="entry name" value="HMG-box_SF"/>
    <property type="match status" value="1"/>
</dbReference>
<dbReference type="STRING" id="1159556.A0A063BS63"/>
<dbReference type="PANTHER" id="PTHR23099:SF0">
    <property type="entry name" value="GERM CELL NUCLEAR ACIDIC PROTEIN"/>
    <property type="match status" value="1"/>
</dbReference>
<feature type="compositionally biased region" description="Polar residues" evidence="1">
    <location>
        <begin position="311"/>
        <end position="334"/>
    </location>
</feature>
<dbReference type="EMBL" id="BBTG02000002">
    <property type="protein sequence ID" value="GAO13915.1"/>
    <property type="molecule type" value="Genomic_DNA"/>
</dbReference>
<reference evidence="4" key="3">
    <citation type="submission" date="2020-03" db="EMBL/GenBank/DDBJ databases">
        <title>A mixture of massive structural variations and highly conserved coding sequences in Ustilaginoidea virens genome.</title>
        <authorList>
            <person name="Zhang K."/>
            <person name="Zhao Z."/>
            <person name="Zhang Z."/>
            <person name="Li Y."/>
            <person name="Hsiang T."/>
            <person name="Sun W."/>
        </authorList>
    </citation>
    <scope>NUCLEOTIDE SEQUENCE</scope>
    <source>
        <strain evidence="4">UV-8b</strain>
    </source>
</reference>
<name>A0A063BS63_USTVR</name>
<dbReference type="GO" id="GO:0005634">
    <property type="term" value="C:nucleus"/>
    <property type="evidence" value="ECO:0007669"/>
    <property type="project" value="TreeGrafter"/>
</dbReference>
<reference evidence="6" key="2">
    <citation type="journal article" date="2016" name="Genome Announc.">
        <title>Genome sequence of Ustilaginoidea virens IPU010, a rice pathogenic fungus causing false smut.</title>
        <authorList>
            <person name="Kumagai T."/>
            <person name="Ishii T."/>
            <person name="Terai G."/>
            <person name="Umemura M."/>
            <person name="Machida M."/>
            <person name="Asai K."/>
        </authorList>
    </citation>
    <scope>NUCLEOTIDE SEQUENCE [LARGE SCALE GENOMIC DNA]</scope>
    <source>
        <strain evidence="6">IPU010</strain>
    </source>
</reference>
<feature type="region of interest" description="Disordered" evidence="1">
    <location>
        <begin position="268"/>
        <end position="334"/>
    </location>
</feature>
<accession>A0A063BS63</accession>
<evidence type="ECO:0000313" key="4">
    <source>
        <dbReference type="EMBL" id="QUC19608.1"/>
    </source>
</evidence>
<dbReference type="KEGG" id="uvi:66064627"/>
<dbReference type="PANTHER" id="PTHR23099">
    <property type="entry name" value="TRANSCRIPTIONAL REGULATOR"/>
    <property type="match status" value="1"/>
</dbReference>
<evidence type="ECO:0000259" key="2">
    <source>
        <dbReference type="SMART" id="SM00731"/>
    </source>
</evidence>
<gene>
    <name evidence="4" type="ORF">UV8b_03849</name>
    <name evidence="3" type="ORF">UVI_02003700</name>
</gene>
<dbReference type="Proteomes" id="UP000027002">
    <property type="component" value="Chromosome 3"/>
</dbReference>
<reference evidence="3" key="1">
    <citation type="journal article" date="2016" name="Genome Announc.">
        <title>Genome Sequence of Ustilaginoidea virens IPU010, a Rice Pathogenic Fungus Causing False Smut.</title>
        <authorList>
            <person name="Kumagai T."/>
            <person name="Ishii T."/>
            <person name="Terai G."/>
            <person name="Umemura M."/>
            <person name="Machida M."/>
            <person name="Asai K."/>
        </authorList>
    </citation>
    <scope>NUCLEOTIDE SEQUENCE [LARGE SCALE GENOMIC DNA]</scope>
    <source>
        <strain evidence="3">IPU010</strain>
    </source>
</reference>
<evidence type="ECO:0000256" key="1">
    <source>
        <dbReference type="SAM" id="MobiDB-lite"/>
    </source>
</evidence>
<dbReference type="GO" id="GO:0006950">
    <property type="term" value="P:response to stress"/>
    <property type="evidence" value="ECO:0007669"/>
    <property type="project" value="UniProtKB-ARBA"/>
</dbReference>
<evidence type="ECO:0000313" key="6">
    <source>
        <dbReference type="Proteomes" id="UP000054053"/>
    </source>
</evidence>
<dbReference type="InterPro" id="IPR006640">
    <property type="entry name" value="SprT-like_domain"/>
</dbReference>
<feature type="compositionally biased region" description="Low complexity" evidence="1">
    <location>
        <begin position="155"/>
        <end position="166"/>
    </location>
</feature>
<dbReference type="InterPro" id="IPR036910">
    <property type="entry name" value="HMG_box_dom_sf"/>
</dbReference>
<feature type="region of interest" description="Disordered" evidence="1">
    <location>
        <begin position="113"/>
        <end position="215"/>
    </location>
</feature>
<dbReference type="OrthoDB" id="20772at2759"/>
<feature type="compositionally biased region" description="Basic and acidic residues" evidence="1">
    <location>
        <begin position="201"/>
        <end position="211"/>
    </location>
</feature>
<evidence type="ECO:0000313" key="3">
    <source>
        <dbReference type="EMBL" id="GAO13915.1"/>
    </source>
</evidence>
<keyword evidence="5" id="KW-1185">Reference proteome</keyword>
<dbReference type="SMART" id="SM00731">
    <property type="entry name" value="SprT"/>
    <property type="match status" value="1"/>
</dbReference>
<dbReference type="InterPro" id="IPR035240">
    <property type="entry name" value="SprT_Zn_ribbon"/>
</dbReference>
<feature type="domain" description="SprT-like" evidence="2">
    <location>
        <begin position="373"/>
        <end position="542"/>
    </location>
</feature>
<organism evidence="3 6">
    <name type="scientific">Ustilaginoidea virens</name>
    <name type="common">Rice false smut fungus</name>
    <name type="synonym">Villosiclava virens</name>
    <dbReference type="NCBI Taxonomy" id="1159556"/>
    <lineage>
        <taxon>Eukaryota</taxon>
        <taxon>Fungi</taxon>
        <taxon>Dikarya</taxon>
        <taxon>Ascomycota</taxon>
        <taxon>Pezizomycotina</taxon>
        <taxon>Sordariomycetes</taxon>
        <taxon>Hypocreomycetidae</taxon>
        <taxon>Hypocreales</taxon>
        <taxon>Clavicipitaceae</taxon>
        <taxon>Ustilaginoidea</taxon>
    </lineage>
</organism>
<dbReference type="SUPFAM" id="SSF47095">
    <property type="entry name" value="HMG-box"/>
    <property type="match status" value="1"/>
</dbReference>
<feature type="region of interest" description="Disordered" evidence="1">
    <location>
        <begin position="597"/>
        <end position="622"/>
    </location>
</feature>
<dbReference type="AlphaFoldDB" id="A0A063BS63"/>
<evidence type="ECO:0000313" key="5">
    <source>
        <dbReference type="Proteomes" id="UP000027002"/>
    </source>
</evidence>
<dbReference type="Pfam" id="PF17283">
    <property type="entry name" value="Zn_ribbon_SprT"/>
    <property type="match status" value="1"/>
</dbReference>
<dbReference type="EMBL" id="CP072755">
    <property type="protein sequence ID" value="QUC19608.1"/>
    <property type="molecule type" value="Genomic_DNA"/>
</dbReference>
<dbReference type="Pfam" id="PF10263">
    <property type="entry name" value="SprT-like"/>
    <property type="match status" value="1"/>
</dbReference>